<comment type="caution">
    <text evidence="17">The sequence shown here is derived from an EMBL/GenBank/DDBJ whole genome shotgun (WGS) entry which is preliminary data.</text>
</comment>
<evidence type="ECO:0000256" key="15">
    <source>
        <dbReference type="RuleBase" id="RU003435"/>
    </source>
</evidence>
<dbReference type="FunCoup" id="A0A409VAA6">
    <property type="interactions" value="334"/>
</dbReference>
<dbReference type="STRING" id="181874.A0A409VAA6"/>
<name>A0A409VAA6_9AGAR</name>
<evidence type="ECO:0000256" key="13">
    <source>
        <dbReference type="ARBA" id="ARBA00025208"/>
    </source>
</evidence>
<evidence type="ECO:0000256" key="9">
    <source>
        <dbReference type="ARBA" id="ARBA00022833"/>
    </source>
</evidence>
<evidence type="ECO:0000256" key="14">
    <source>
        <dbReference type="ARBA" id="ARBA00032470"/>
    </source>
</evidence>
<keyword evidence="11 15" id="KW-0482">Metalloprotease</keyword>
<organism evidence="17 18">
    <name type="scientific">Panaeolus cyanescens</name>
    <dbReference type="NCBI Taxonomy" id="181874"/>
    <lineage>
        <taxon>Eukaryota</taxon>
        <taxon>Fungi</taxon>
        <taxon>Dikarya</taxon>
        <taxon>Basidiomycota</taxon>
        <taxon>Agaricomycotina</taxon>
        <taxon>Agaricomycetes</taxon>
        <taxon>Agaricomycetidae</taxon>
        <taxon>Agaricales</taxon>
        <taxon>Agaricineae</taxon>
        <taxon>Galeropsidaceae</taxon>
        <taxon>Panaeolus</taxon>
    </lineage>
</organism>
<comment type="subcellular location">
    <subcellularLocation>
        <location evidence="2">Mitochondrion matrix</location>
    </subcellularLocation>
</comment>
<evidence type="ECO:0000256" key="11">
    <source>
        <dbReference type="ARBA" id="ARBA00023049"/>
    </source>
</evidence>
<keyword evidence="7 15" id="KW-0479">Metal-binding</keyword>
<dbReference type="Pfam" id="PF01432">
    <property type="entry name" value="Peptidase_M3"/>
    <property type="match status" value="1"/>
</dbReference>
<dbReference type="Proteomes" id="UP000284842">
    <property type="component" value="Unassembled WGS sequence"/>
</dbReference>
<reference evidence="17 18" key="1">
    <citation type="journal article" date="2018" name="Evol. Lett.">
        <title>Horizontal gene cluster transfer increased hallucinogenic mushroom diversity.</title>
        <authorList>
            <person name="Reynolds H.T."/>
            <person name="Vijayakumar V."/>
            <person name="Gluck-Thaler E."/>
            <person name="Korotkin H.B."/>
            <person name="Matheny P.B."/>
            <person name="Slot J.C."/>
        </authorList>
    </citation>
    <scope>NUCLEOTIDE SEQUENCE [LARGE SCALE GENOMIC DNA]</scope>
    <source>
        <strain evidence="17 18">2629</strain>
    </source>
</reference>
<dbReference type="GO" id="GO:0005759">
    <property type="term" value="C:mitochondrial matrix"/>
    <property type="evidence" value="ECO:0007669"/>
    <property type="project" value="UniProtKB-SubCell"/>
</dbReference>
<dbReference type="OrthoDB" id="17530at2759"/>
<dbReference type="PANTHER" id="PTHR11804">
    <property type="entry name" value="PROTEASE M3 THIMET OLIGOPEPTIDASE-RELATED"/>
    <property type="match status" value="1"/>
</dbReference>
<evidence type="ECO:0000256" key="6">
    <source>
        <dbReference type="ARBA" id="ARBA00022670"/>
    </source>
</evidence>
<accession>A0A409VAA6</accession>
<dbReference type="InterPro" id="IPR045090">
    <property type="entry name" value="Pept_M3A_M3B"/>
</dbReference>
<dbReference type="EMBL" id="NHTK01006110">
    <property type="protein sequence ID" value="PPQ63782.1"/>
    <property type="molecule type" value="Genomic_DNA"/>
</dbReference>
<comment type="similarity">
    <text evidence="3 15">Belongs to the peptidase M3 family.</text>
</comment>
<evidence type="ECO:0000256" key="5">
    <source>
        <dbReference type="ARBA" id="ARBA00018046"/>
    </source>
</evidence>
<dbReference type="EC" id="3.4.24.59" evidence="4"/>
<gene>
    <name evidence="17" type="ORF">CVT24_004324</name>
</gene>
<evidence type="ECO:0000256" key="10">
    <source>
        <dbReference type="ARBA" id="ARBA00022946"/>
    </source>
</evidence>
<keyword evidence="9 15" id="KW-0862">Zinc</keyword>
<evidence type="ECO:0000256" key="7">
    <source>
        <dbReference type="ARBA" id="ARBA00022723"/>
    </source>
</evidence>
<evidence type="ECO:0000256" key="4">
    <source>
        <dbReference type="ARBA" id="ARBA00012441"/>
    </source>
</evidence>
<dbReference type="InterPro" id="IPR024079">
    <property type="entry name" value="MetalloPept_cat_dom_sf"/>
</dbReference>
<protein>
    <recommendedName>
        <fullName evidence="5">Mitochondrial intermediate peptidase</fullName>
        <ecNumber evidence="4">3.4.24.59</ecNumber>
    </recommendedName>
    <alternativeName>
        <fullName evidence="14">Octapeptidyl aminopeptidase</fullName>
    </alternativeName>
</protein>
<evidence type="ECO:0000256" key="12">
    <source>
        <dbReference type="ARBA" id="ARBA00023128"/>
    </source>
</evidence>
<dbReference type="Gene3D" id="3.40.390.10">
    <property type="entry name" value="Collagenase (Catalytic Domain)"/>
    <property type="match status" value="1"/>
</dbReference>
<evidence type="ECO:0000313" key="18">
    <source>
        <dbReference type="Proteomes" id="UP000284842"/>
    </source>
</evidence>
<comment type="function">
    <text evidence="13">Cleaves proteins, imported into the mitochondrion, to their mature size. While most mitochondrial precursor proteins are processed to the mature form in one step by mitochondrial processing peptidase (MPP), the sequential cleavage by MIP of an octapeptide after initial processing by MPP is a required step for a subgroup of nuclear-encoded precursor proteins destined for the matrix or the inner membrane.</text>
</comment>
<evidence type="ECO:0000256" key="2">
    <source>
        <dbReference type="ARBA" id="ARBA00004305"/>
    </source>
</evidence>
<evidence type="ECO:0000256" key="8">
    <source>
        <dbReference type="ARBA" id="ARBA00022801"/>
    </source>
</evidence>
<dbReference type="CDD" id="cd06457">
    <property type="entry name" value="M3A_MIP"/>
    <property type="match status" value="1"/>
</dbReference>
<dbReference type="InterPro" id="IPR024077">
    <property type="entry name" value="Neurolysin/TOP_dom2"/>
</dbReference>
<dbReference type="InParanoid" id="A0A409VAA6"/>
<dbReference type="GO" id="GO:0006518">
    <property type="term" value="P:peptide metabolic process"/>
    <property type="evidence" value="ECO:0007669"/>
    <property type="project" value="TreeGrafter"/>
</dbReference>
<evidence type="ECO:0000259" key="16">
    <source>
        <dbReference type="Pfam" id="PF01432"/>
    </source>
</evidence>
<dbReference type="InterPro" id="IPR033851">
    <property type="entry name" value="M3A_MIP"/>
</dbReference>
<dbReference type="GO" id="GO:0006627">
    <property type="term" value="P:protein processing involved in protein targeting to mitochondrion"/>
    <property type="evidence" value="ECO:0007669"/>
    <property type="project" value="TreeGrafter"/>
</dbReference>
<keyword evidence="10" id="KW-0809">Transit peptide</keyword>
<dbReference type="PANTHER" id="PTHR11804:SF79">
    <property type="entry name" value="MITOCHONDRIAL INTERMEDIATE PEPTIDASE"/>
    <property type="match status" value="1"/>
</dbReference>
<feature type="domain" description="Peptidase M3A/M3B catalytic" evidence="16">
    <location>
        <begin position="286"/>
        <end position="757"/>
    </location>
</feature>
<dbReference type="SUPFAM" id="SSF55486">
    <property type="entry name" value="Metalloproteases ('zincins'), catalytic domain"/>
    <property type="match status" value="1"/>
</dbReference>
<evidence type="ECO:0000256" key="1">
    <source>
        <dbReference type="ARBA" id="ARBA00000436"/>
    </source>
</evidence>
<keyword evidence="12" id="KW-0496">Mitochondrion</keyword>
<evidence type="ECO:0000313" key="17">
    <source>
        <dbReference type="EMBL" id="PPQ63782.1"/>
    </source>
</evidence>
<keyword evidence="6 15" id="KW-0645">Protease</keyword>
<dbReference type="InterPro" id="IPR001567">
    <property type="entry name" value="Pept_M3A_M3B_dom"/>
</dbReference>
<dbReference type="Gene3D" id="1.10.1370.10">
    <property type="entry name" value="Neurolysin, domain 3"/>
    <property type="match status" value="2"/>
</dbReference>
<keyword evidence="8 15" id="KW-0378">Hydrolase</keyword>
<dbReference type="FunFam" id="3.40.390.10:FF:000055">
    <property type="entry name" value="Related to mitochondrial intermediate peptidase"/>
    <property type="match status" value="1"/>
</dbReference>
<proteinExistence type="inferred from homology"/>
<comment type="cofactor">
    <cofactor evidence="15">
        <name>Zn(2+)</name>
        <dbReference type="ChEBI" id="CHEBI:29105"/>
    </cofactor>
    <text evidence="15">Binds 1 zinc ion.</text>
</comment>
<comment type="catalytic activity">
    <reaction evidence="1">
        <text>Release of an N-terminal octapeptide as second stage of processing of some proteins imported into the mitochondrion.</text>
        <dbReference type="EC" id="3.4.24.59"/>
    </reaction>
</comment>
<dbReference type="GO" id="GO:0046872">
    <property type="term" value="F:metal ion binding"/>
    <property type="evidence" value="ECO:0007669"/>
    <property type="project" value="UniProtKB-UniRule"/>
</dbReference>
<dbReference type="GO" id="GO:0004222">
    <property type="term" value="F:metalloendopeptidase activity"/>
    <property type="evidence" value="ECO:0007669"/>
    <property type="project" value="UniProtKB-EC"/>
</dbReference>
<keyword evidence="18" id="KW-1185">Reference proteome</keyword>
<dbReference type="AlphaFoldDB" id="A0A409VAA6"/>
<sequence>MLARSASKVLRQRSTQSLFHFRGCLNAQHDSSLRHLATQVHQQIPASVDDKALIALFDQPKSTFRSSPLSTTGLFGHSSLTHPAALISLANATLVRAQLLTDRILRARESRSELLKVVKNLDRLSDMLCGVIDLAELVRNAHPERMWVDAANKAYEVLCEFMNVLNTHVGLYEVLKAVLSDPSIVKTLSPEAHQTALIFWRDFEKSGIDLPPAERSKFVSLSTDILVLGRKFLEGTNAPRPPASINASELAGLKDKGMGVRLQLQAHFTKRDLHVYPGSLQAHMIMRSAPSEEPRRRVYIAANSSTPEQIEVLETLLRKRAELARLVGKESFAHMTLDDKMAKTPENVDNFLDALLSHTRPFARRALHTLSQRKQAHHGLQSLPVIQAWDRDFYCPPEPPAPPIPLPPLTLGTVFMGLSRLFQHLYGISLRPAGSLSGEVWHSDVHKLEVVDEDLGVIGWIYADLFARRGKASGAAHYTVRCSRRTDDDDEVHDGSQEGAEPYIEEYTKFDSVKRHRLPNQDGVFQLPLVVLLCEFARPTISSGPTILEWHEVLTLFHEMGHAMHSMIGRTEYQNVAGTRCATDFVELPSILMEHFLNSPDVLSLFDSEGSNAPRRLGNVHSDPCHAIDTYSQILLAVLDQSYHSVNVLHPCFNSTDELAQLHNTRGLIPHVQGTSFQTQFGHLFGYGATYYSYLLDRAIASRVWNKVFRSKPLDRTLGSKYKHQVLQYGGGRDPWVMVSTLLDAPELAEGDKRAMREVGHWKIEDEVGQSGRH</sequence>
<evidence type="ECO:0000256" key="3">
    <source>
        <dbReference type="ARBA" id="ARBA00006040"/>
    </source>
</evidence>